<evidence type="ECO:0000256" key="1">
    <source>
        <dbReference type="SAM" id="MobiDB-lite"/>
    </source>
</evidence>
<accession>A0ABQ9GL73</accession>
<sequence>MRVIEHDSHMRKSEVTRPGIEPGFSLVGGEQANRSATCTRTTACDELLQGKLVLAQSVHSRSTQQEPVTTVQPRETECIPTTHKRAARDTLHVSWSLSNFRTWESCRAMPLFSGFSQGSPFSPALSFQRCYSPHLTLIGSQDIRNLSIHYLFASKHV</sequence>
<keyword evidence="3" id="KW-1185">Reference proteome</keyword>
<name>A0ABQ9GL73_9NEOP</name>
<dbReference type="Proteomes" id="UP001159363">
    <property type="component" value="Chromosome 10"/>
</dbReference>
<organism evidence="2 3">
    <name type="scientific">Dryococelus australis</name>
    <dbReference type="NCBI Taxonomy" id="614101"/>
    <lineage>
        <taxon>Eukaryota</taxon>
        <taxon>Metazoa</taxon>
        <taxon>Ecdysozoa</taxon>
        <taxon>Arthropoda</taxon>
        <taxon>Hexapoda</taxon>
        <taxon>Insecta</taxon>
        <taxon>Pterygota</taxon>
        <taxon>Neoptera</taxon>
        <taxon>Polyneoptera</taxon>
        <taxon>Phasmatodea</taxon>
        <taxon>Verophasmatodea</taxon>
        <taxon>Anareolatae</taxon>
        <taxon>Phasmatidae</taxon>
        <taxon>Eurycanthinae</taxon>
        <taxon>Dryococelus</taxon>
    </lineage>
</organism>
<feature type="compositionally biased region" description="Basic and acidic residues" evidence="1">
    <location>
        <begin position="1"/>
        <end position="15"/>
    </location>
</feature>
<protein>
    <submittedName>
        <fullName evidence="2">Uncharacterized protein</fullName>
    </submittedName>
</protein>
<feature type="region of interest" description="Disordered" evidence="1">
    <location>
        <begin position="1"/>
        <end position="28"/>
    </location>
</feature>
<comment type="caution">
    <text evidence="2">The sequence shown here is derived from an EMBL/GenBank/DDBJ whole genome shotgun (WGS) entry which is preliminary data.</text>
</comment>
<gene>
    <name evidence="2" type="ORF">PR048_026393</name>
</gene>
<evidence type="ECO:0000313" key="2">
    <source>
        <dbReference type="EMBL" id="KAJ8872777.1"/>
    </source>
</evidence>
<dbReference type="EMBL" id="JARBHB010000011">
    <property type="protein sequence ID" value="KAJ8872777.1"/>
    <property type="molecule type" value="Genomic_DNA"/>
</dbReference>
<proteinExistence type="predicted"/>
<evidence type="ECO:0000313" key="3">
    <source>
        <dbReference type="Proteomes" id="UP001159363"/>
    </source>
</evidence>
<reference evidence="2 3" key="1">
    <citation type="submission" date="2023-02" db="EMBL/GenBank/DDBJ databases">
        <title>LHISI_Scaffold_Assembly.</title>
        <authorList>
            <person name="Stuart O.P."/>
            <person name="Cleave R."/>
            <person name="Magrath M.J.L."/>
            <person name="Mikheyev A.S."/>
        </authorList>
    </citation>
    <scope>NUCLEOTIDE SEQUENCE [LARGE SCALE GENOMIC DNA]</scope>
    <source>
        <strain evidence="2">Daus_M_001</strain>
        <tissue evidence="2">Leg muscle</tissue>
    </source>
</reference>